<dbReference type="PANTHER" id="PTHR30408:SF13">
    <property type="entry name" value="TYPE I RESTRICTION ENZYME HINDI SPECIFICITY SUBUNIT"/>
    <property type="match status" value="1"/>
</dbReference>
<dbReference type="Proteomes" id="UP000239936">
    <property type="component" value="Unassembled WGS sequence"/>
</dbReference>
<dbReference type="EMBL" id="PPGH01000021">
    <property type="protein sequence ID" value="PQJ96986.1"/>
    <property type="molecule type" value="Genomic_DNA"/>
</dbReference>
<feature type="domain" description="Type I restriction modification DNA specificity" evidence="4">
    <location>
        <begin position="4"/>
        <end position="172"/>
    </location>
</feature>
<comment type="similarity">
    <text evidence="1">Belongs to the type-I restriction system S methylase family.</text>
</comment>
<dbReference type="Pfam" id="PF01420">
    <property type="entry name" value="Methylase_S"/>
    <property type="match status" value="2"/>
</dbReference>
<dbReference type="GO" id="GO:0009307">
    <property type="term" value="P:DNA restriction-modification system"/>
    <property type="evidence" value="ECO:0007669"/>
    <property type="project" value="UniProtKB-KW"/>
</dbReference>
<organism evidence="6 7">
    <name type="scientific">Chromatium okenii</name>
    <dbReference type="NCBI Taxonomy" id="61644"/>
    <lineage>
        <taxon>Bacteria</taxon>
        <taxon>Pseudomonadati</taxon>
        <taxon>Pseudomonadota</taxon>
        <taxon>Gammaproteobacteria</taxon>
        <taxon>Chromatiales</taxon>
        <taxon>Chromatiaceae</taxon>
        <taxon>Chromatium</taxon>
    </lineage>
</organism>
<keyword evidence="3" id="KW-0238">DNA-binding</keyword>
<evidence type="ECO:0000313" key="6">
    <source>
        <dbReference type="EMBL" id="PQJ96986.1"/>
    </source>
</evidence>
<gene>
    <name evidence="6" type="ORF">CXB77_04705</name>
    <name evidence="5" type="ORF">CXB77_18645</name>
</gene>
<dbReference type="AlphaFoldDB" id="A0A2S7XTL2"/>
<proteinExistence type="inferred from homology"/>
<keyword evidence="7" id="KW-1185">Reference proteome</keyword>
<evidence type="ECO:0000313" key="5">
    <source>
        <dbReference type="EMBL" id="PQJ94783.1"/>
    </source>
</evidence>
<dbReference type="Gene3D" id="3.90.220.20">
    <property type="entry name" value="DNA methylase specificity domains"/>
    <property type="match status" value="2"/>
</dbReference>
<name>A0A2S7XTL2_9GAMM</name>
<dbReference type="GO" id="GO:0003677">
    <property type="term" value="F:DNA binding"/>
    <property type="evidence" value="ECO:0007669"/>
    <property type="project" value="UniProtKB-KW"/>
</dbReference>
<evidence type="ECO:0000256" key="3">
    <source>
        <dbReference type="ARBA" id="ARBA00023125"/>
    </source>
</evidence>
<dbReference type="InterPro" id="IPR044946">
    <property type="entry name" value="Restrct_endonuc_typeI_TRD_sf"/>
</dbReference>
<evidence type="ECO:0000313" key="7">
    <source>
        <dbReference type="Proteomes" id="UP000239936"/>
    </source>
</evidence>
<reference evidence="6 7" key="1">
    <citation type="submission" date="2018-01" db="EMBL/GenBank/DDBJ databases">
        <title>The complete genome sequence of Chromatium okenii LaCa, a purple sulfur bacterium with a turbulent life.</title>
        <authorList>
            <person name="Luedin S.M."/>
            <person name="Liechti N."/>
            <person name="Storelli N."/>
            <person name="Danza F."/>
            <person name="Wittwer M."/>
            <person name="Pothier J.F."/>
            <person name="Tonolla M.A."/>
        </authorList>
    </citation>
    <scope>NUCLEOTIDE SEQUENCE [LARGE SCALE GENOMIC DNA]</scope>
    <source>
        <strain evidence="6 7">LaCa</strain>
    </source>
</reference>
<comment type="caution">
    <text evidence="6">The sequence shown here is derived from an EMBL/GenBank/DDBJ whole genome shotgun (WGS) entry which is preliminary data.</text>
</comment>
<dbReference type="RefSeq" id="WP_105072995.1">
    <property type="nucleotide sequence ID" value="NZ_JAFLKP010000013.1"/>
</dbReference>
<dbReference type="PANTHER" id="PTHR30408">
    <property type="entry name" value="TYPE-1 RESTRICTION ENZYME ECOKI SPECIFICITY PROTEIN"/>
    <property type="match status" value="1"/>
</dbReference>
<evidence type="ECO:0000256" key="2">
    <source>
        <dbReference type="ARBA" id="ARBA00022747"/>
    </source>
</evidence>
<dbReference type="SUPFAM" id="SSF116734">
    <property type="entry name" value="DNA methylase specificity domain"/>
    <property type="match status" value="2"/>
</dbReference>
<dbReference type="InterPro" id="IPR052021">
    <property type="entry name" value="Type-I_RS_S_subunit"/>
</dbReference>
<dbReference type="OrthoDB" id="398435at2"/>
<accession>A0A2S7XTL2</accession>
<protein>
    <recommendedName>
        <fullName evidence="4">Type I restriction modification DNA specificity domain-containing protein</fullName>
    </recommendedName>
</protein>
<evidence type="ECO:0000259" key="4">
    <source>
        <dbReference type="Pfam" id="PF01420"/>
    </source>
</evidence>
<dbReference type="InterPro" id="IPR000055">
    <property type="entry name" value="Restrct_endonuc_typeI_TRD"/>
</dbReference>
<keyword evidence="2" id="KW-0680">Restriction system</keyword>
<sequence length="392" mass="44766">MKADWQVKKLGDVLQKTETINPSQSPEWMFNYIDVSSVSNSTFQIEETQRIKGSAAPSRARKVVKENDIIFATIRPTLQRIAIVPEHLDKQICSTGYFVIRPKPEINNRFIFYFLFTEKFTKNMGILQKGASYPAVTDGDIKAQIIPFPSLHEQHRIVAILDQAFAGIATAKANAEQNLKNARALFESHLQSVFTERGEGWVEKKLGDICSITSRLVDPRKDNFIDLIHVGAGNIESKKGCFVDLKTAREEGLISGKFLFDKSMVLYSKIRPYLMKVARPDFNGLCSADMYPLMPFPNEITRDYLFHLLLCKSFTDYAVQGSARAGMPKVNREYLFEYRSWLPDLKNQVQFTLQFDTLHKETQHLESIYQRKLTALDDLKKSLLNQAFSGNL</sequence>
<evidence type="ECO:0000256" key="1">
    <source>
        <dbReference type="ARBA" id="ARBA00010923"/>
    </source>
</evidence>
<feature type="domain" description="Type I restriction modification DNA specificity" evidence="4">
    <location>
        <begin position="199"/>
        <end position="360"/>
    </location>
</feature>
<dbReference type="EMBL" id="PPGH01000042">
    <property type="protein sequence ID" value="PQJ94783.1"/>
    <property type="molecule type" value="Genomic_DNA"/>
</dbReference>